<name>A0A0V0UE61_9BILA</name>
<sequence length="84" mass="9420">MFSNTPCTDRTASVFETGTLGKFDFSWTNDSAGKRRSQLRARILPDAEAQNKPNNTGGPQQPKIRTNNVGTTIEQKIHTQFCKY</sequence>
<evidence type="ECO:0000313" key="2">
    <source>
        <dbReference type="EMBL" id="KRX49400.1"/>
    </source>
</evidence>
<evidence type="ECO:0000313" key="3">
    <source>
        <dbReference type="Proteomes" id="UP000055048"/>
    </source>
</evidence>
<feature type="compositionally biased region" description="Polar residues" evidence="1">
    <location>
        <begin position="51"/>
        <end position="72"/>
    </location>
</feature>
<dbReference type="AlphaFoldDB" id="A0A0V0UE61"/>
<gene>
    <name evidence="2" type="ORF">T05_16064</name>
</gene>
<accession>A0A0V0UE61</accession>
<evidence type="ECO:0000256" key="1">
    <source>
        <dbReference type="SAM" id="MobiDB-lite"/>
    </source>
</evidence>
<protein>
    <submittedName>
        <fullName evidence="2">Uncharacterized protein</fullName>
    </submittedName>
</protein>
<reference evidence="2 3" key="1">
    <citation type="submission" date="2015-01" db="EMBL/GenBank/DDBJ databases">
        <title>Evolution of Trichinella species and genotypes.</title>
        <authorList>
            <person name="Korhonen P.K."/>
            <person name="Edoardo P."/>
            <person name="Giuseppe L.R."/>
            <person name="Gasser R.B."/>
        </authorList>
    </citation>
    <scope>NUCLEOTIDE SEQUENCE [LARGE SCALE GENOMIC DNA]</scope>
    <source>
        <strain evidence="2">ISS417</strain>
    </source>
</reference>
<dbReference type="Proteomes" id="UP000055048">
    <property type="component" value="Unassembled WGS sequence"/>
</dbReference>
<organism evidence="2 3">
    <name type="scientific">Trichinella murrelli</name>
    <dbReference type="NCBI Taxonomy" id="144512"/>
    <lineage>
        <taxon>Eukaryota</taxon>
        <taxon>Metazoa</taxon>
        <taxon>Ecdysozoa</taxon>
        <taxon>Nematoda</taxon>
        <taxon>Enoplea</taxon>
        <taxon>Dorylaimia</taxon>
        <taxon>Trichinellida</taxon>
        <taxon>Trichinellidae</taxon>
        <taxon>Trichinella</taxon>
    </lineage>
</organism>
<feature type="region of interest" description="Disordered" evidence="1">
    <location>
        <begin position="44"/>
        <end position="72"/>
    </location>
</feature>
<proteinExistence type="predicted"/>
<comment type="caution">
    <text evidence="2">The sequence shown here is derived from an EMBL/GenBank/DDBJ whole genome shotgun (WGS) entry which is preliminary data.</text>
</comment>
<dbReference type="EMBL" id="JYDJ01000017">
    <property type="protein sequence ID" value="KRX49400.1"/>
    <property type="molecule type" value="Genomic_DNA"/>
</dbReference>
<keyword evidence="3" id="KW-1185">Reference proteome</keyword>